<dbReference type="Proteomes" id="UP000194137">
    <property type="component" value="Chromosome"/>
</dbReference>
<name>A0A1W6ZPP4_9HYPH</name>
<dbReference type="OrthoDB" id="8139648at2"/>
<organism evidence="1 2">
    <name type="scientific">Pseudorhodoplanes sinuspersici</name>
    <dbReference type="NCBI Taxonomy" id="1235591"/>
    <lineage>
        <taxon>Bacteria</taxon>
        <taxon>Pseudomonadati</taxon>
        <taxon>Pseudomonadota</taxon>
        <taxon>Alphaproteobacteria</taxon>
        <taxon>Hyphomicrobiales</taxon>
        <taxon>Pseudorhodoplanes</taxon>
    </lineage>
</organism>
<protein>
    <submittedName>
        <fullName evidence="1">Uncharacterized protein</fullName>
    </submittedName>
</protein>
<dbReference type="AlphaFoldDB" id="A0A1W6ZPP4"/>
<dbReference type="RefSeq" id="WP_086087691.1">
    <property type="nucleotide sequence ID" value="NZ_CP021112.1"/>
</dbReference>
<evidence type="ECO:0000313" key="1">
    <source>
        <dbReference type="EMBL" id="ARP99282.1"/>
    </source>
</evidence>
<evidence type="ECO:0000313" key="2">
    <source>
        <dbReference type="Proteomes" id="UP000194137"/>
    </source>
</evidence>
<keyword evidence="2" id="KW-1185">Reference proteome</keyword>
<sequence>MIRSLLRLIGVIALAAGFILLMYDGAKSIADSRVYIYKLGQLWTDIHAASLQAAQARVQANLPAQVWDPGITTILDQPAWLIFGVVGTIFILLGRRRKPLIGYAR</sequence>
<dbReference type="KEGG" id="psin:CAK95_09460"/>
<accession>A0A1W6ZPP4</accession>
<reference evidence="1 2" key="1">
    <citation type="submission" date="2017-05" db="EMBL/GenBank/DDBJ databases">
        <title>Full genome sequence of Pseudorhodoplanes sinuspersici.</title>
        <authorList>
            <person name="Dastgheib S.M.M."/>
            <person name="Shavandi M."/>
            <person name="Tirandaz H."/>
        </authorList>
    </citation>
    <scope>NUCLEOTIDE SEQUENCE [LARGE SCALE GENOMIC DNA]</scope>
    <source>
        <strain evidence="1 2">RIPI110</strain>
    </source>
</reference>
<gene>
    <name evidence="1" type="ORF">CAK95_09460</name>
</gene>
<proteinExistence type="predicted"/>
<dbReference type="EMBL" id="CP021112">
    <property type="protein sequence ID" value="ARP99282.1"/>
    <property type="molecule type" value="Genomic_DNA"/>
</dbReference>
<dbReference type="STRING" id="1235591.CAK95_09460"/>